<feature type="compositionally biased region" description="Low complexity" evidence="11">
    <location>
        <begin position="1464"/>
        <end position="1481"/>
    </location>
</feature>
<dbReference type="PANTHER" id="PTHR15502">
    <property type="entry name" value="CALCINEURIN-BINDING PROTEIN CABIN 1-RELATED"/>
    <property type="match status" value="1"/>
</dbReference>
<feature type="region of interest" description="Disordered" evidence="11">
    <location>
        <begin position="475"/>
        <end position="506"/>
    </location>
</feature>
<accession>A0ABD1K0N9</accession>
<feature type="compositionally biased region" description="Low complexity" evidence="11">
    <location>
        <begin position="359"/>
        <end position="375"/>
    </location>
</feature>
<dbReference type="GO" id="GO:0005634">
    <property type="term" value="C:nucleus"/>
    <property type="evidence" value="ECO:0007669"/>
    <property type="project" value="UniProtKB-SubCell"/>
</dbReference>
<evidence type="ECO:0000256" key="6">
    <source>
        <dbReference type="ARBA" id="ARBA00023242"/>
    </source>
</evidence>
<feature type="compositionally biased region" description="Basic and acidic residues" evidence="11">
    <location>
        <begin position="1321"/>
        <end position="1337"/>
    </location>
</feature>
<keyword evidence="2" id="KW-0597">Phosphoprotein</keyword>
<comment type="caution">
    <text evidence="12">The sequence shown here is derived from an EMBL/GenBank/DDBJ whole genome shotgun (WGS) entry which is preliminary data.</text>
</comment>
<feature type="region of interest" description="Disordered" evidence="11">
    <location>
        <begin position="409"/>
        <end position="449"/>
    </location>
</feature>
<evidence type="ECO:0000256" key="5">
    <source>
        <dbReference type="ARBA" id="ARBA00022853"/>
    </source>
</evidence>
<evidence type="ECO:0000256" key="4">
    <source>
        <dbReference type="ARBA" id="ARBA00022803"/>
    </source>
</evidence>
<evidence type="ECO:0000256" key="7">
    <source>
        <dbReference type="ARBA" id="ARBA00071005"/>
    </source>
</evidence>
<feature type="compositionally biased region" description="Basic and acidic residues" evidence="11">
    <location>
        <begin position="1359"/>
        <end position="1374"/>
    </location>
</feature>
<keyword evidence="5" id="KW-0156">Chromatin regulator</keyword>
<feature type="region of interest" description="Disordered" evidence="11">
    <location>
        <begin position="1316"/>
        <end position="1337"/>
    </location>
</feature>
<feature type="compositionally biased region" description="Low complexity" evidence="11">
    <location>
        <begin position="1384"/>
        <end position="1396"/>
    </location>
</feature>
<feature type="compositionally biased region" description="Low complexity" evidence="11">
    <location>
        <begin position="1412"/>
        <end position="1427"/>
    </location>
</feature>
<dbReference type="SMART" id="SM00028">
    <property type="entry name" value="TPR"/>
    <property type="match status" value="4"/>
</dbReference>
<evidence type="ECO:0000256" key="1">
    <source>
        <dbReference type="ARBA" id="ARBA00004123"/>
    </source>
</evidence>
<evidence type="ECO:0000256" key="10">
    <source>
        <dbReference type="SAM" id="Coils"/>
    </source>
</evidence>
<feature type="region of interest" description="Disordered" evidence="11">
    <location>
        <begin position="1412"/>
        <end position="1483"/>
    </location>
</feature>
<feature type="coiled-coil region" evidence="10">
    <location>
        <begin position="226"/>
        <end position="253"/>
    </location>
</feature>
<evidence type="ECO:0000313" key="12">
    <source>
        <dbReference type="EMBL" id="KAL2092683.1"/>
    </source>
</evidence>
<dbReference type="Gene3D" id="1.25.40.10">
    <property type="entry name" value="Tetratricopeptide repeat domain"/>
    <property type="match status" value="2"/>
</dbReference>
<dbReference type="InterPro" id="IPR019734">
    <property type="entry name" value="TPR_rpt"/>
</dbReference>
<comment type="subcellular location">
    <subcellularLocation>
        <location evidence="1">Nucleus</location>
    </subcellularLocation>
</comment>
<dbReference type="FunFam" id="1.25.40.10:FF:000076">
    <property type="entry name" value="calcineurin-binding protein cabin-1 isoform X1"/>
    <property type="match status" value="1"/>
</dbReference>
<keyword evidence="4 9" id="KW-0802">TPR repeat</keyword>
<evidence type="ECO:0000313" key="13">
    <source>
        <dbReference type="Proteomes" id="UP001591681"/>
    </source>
</evidence>
<evidence type="ECO:0000256" key="3">
    <source>
        <dbReference type="ARBA" id="ARBA00022737"/>
    </source>
</evidence>
<keyword evidence="10" id="KW-0175">Coiled coil</keyword>
<reference evidence="12 13" key="1">
    <citation type="submission" date="2024-09" db="EMBL/GenBank/DDBJ databases">
        <title>A chromosome-level genome assembly of Gray's grenadier anchovy, Coilia grayii.</title>
        <authorList>
            <person name="Fu Z."/>
        </authorList>
    </citation>
    <scope>NUCLEOTIDE SEQUENCE [LARGE SCALE GENOMIC DNA]</scope>
    <source>
        <strain evidence="12">G4</strain>
        <tissue evidence="12">Muscle</tissue>
    </source>
</reference>
<dbReference type="SUPFAM" id="SSF48452">
    <property type="entry name" value="TPR-like"/>
    <property type="match status" value="2"/>
</dbReference>
<feature type="repeat" description="TPR" evidence="9">
    <location>
        <begin position="90"/>
        <end position="123"/>
    </location>
</feature>
<feature type="region of interest" description="Disordered" evidence="11">
    <location>
        <begin position="307"/>
        <end position="397"/>
    </location>
</feature>
<feature type="compositionally biased region" description="Pro residues" evidence="11">
    <location>
        <begin position="376"/>
        <end position="392"/>
    </location>
</feature>
<feature type="compositionally biased region" description="Basic and acidic residues" evidence="11">
    <location>
        <begin position="431"/>
        <end position="440"/>
    </location>
</feature>
<dbReference type="PANTHER" id="PTHR15502:SF7">
    <property type="entry name" value="CALCINEURIN-BINDING PROTEIN CABIN-1"/>
    <property type="match status" value="1"/>
</dbReference>
<evidence type="ECO:0000256" key="11">
    <source>
        <dbReference type="SAM" id="MobiDB-lite"/>
    </source>
</evidence>
<feature type="compositionally biased region" description="Pro residues" evidence="11">
    <location>
        <begin position="313"/>
        <end position="327"/>
    </location>
</feature>
<dbReference type="InterPro" id="IPR033053">
    <property type="entry name" value="Hir3/CABIN1"/>
</dbReference>
<feature type="region of interest" description="Disordered" evidence="11">
    <location>
        <begin position="1359"/>
        <end position="1396"/>
    </location>
</feature>
<gene>
    <name evidence="12" type="ORF">ACEWY4_012481</name>
</gene>
<organism evidence="12 13">
    <name type="scientific">Coilia grayii</name>
    <name type="common">Gray's grenadier anchovy</name>
    <dbReference type="NCBI Taxonomy" id="363190"/>
    <lineage>
        <taxon>Eukaryota</taxon>
        <taxon>Metazoa</taxon>
        <taxon>Chordata</taxon>
        <taxon>Craniata</taxon>
        <taxon>Vertebrata</taxon>
        <taxon>Euteleostomi</taxon>
        <taxon>Actinopterygii</taxon>
        <taxon>Neopterygii</taxon>
        <taxon>Teleostei</taxon>
        <taxon>Clupei</taxon>
        <taxon>Clupeiformes</taxon>
        <taxon>Clupeoidei</taxon>
        <taxon>Engraulidae</taxon>
        <taxon>Coilinae</taxon>
        <taxon>Coilia</taxon>
    </lineage>
</organism>
<dbReference type="FunFam" id="1.25.40.10:FF:000654">
    <property type="entry name" value="Calcineurin-binding protein 1"/>
    <property type="match status" value="1"/>
</dbReference>
<dbReference type="GO" id="GO:0006325">
    <property type="term" value="P:chromatin organization"/>
    <property type="evidence" value="ECO:0007669"/>
    <property type="project" value="UniProtKB-KW"/>
</dbReference>
<evidence type="ECO:0000256" key="2">
    <source>
        <dbReference type="ARBA" id="ARBA00022553"/>
    </source>
</evidence>
<name>A0ABD1K0N9_9TELE</name>
<evidence type="ECO:0000256" key="9">
    <source>
        <dbReference type="PROSITE-ProRule" id="PRU00339"/>
    </source>
</evidence>
<sequence>MIRIAALNAASVAADEYGDALKTTKSQTKEAQEAEAFALYHKALDLQKHDKVEESARAYHELLKTPLLKEAQPSEDQKVGLKHPGLMLKYSTYKNLASLAVQRDDLETAMDFYLEAVMLDSTDVNMWYKIGQVALRLVRIPLARHAFEEGLHCNPDHWPCLDNLITVLYTISDYSCCLYHICKALEKDHCYTKGLVLKEKIFQEQPCLKRDSMKMFSKCHMSVHYVEVEEEEAQSIIEEALELRRRRQALNKREPKPDLLLVQPIEYFTWKSVGESLVAMYRHQTTSDPPRPSLGRRIDLSEYRDPERCFQRTPPPCQAPAQPPTPVSEPQALSQTGSCSPTSSQPSMAEPLTAAGPPTQGEASAQAQAEPQTEPAVPPPLPPPPAPLPQPTNPALIPQSQNTVEINITTSTGTDPVMGDKAKKAPKRKRVVEDSGETAKRRSARVRNTKCKKEEKIDFQELLLKFLPPSLRKFDPEDDDESLSNMDTQCEDKAGTEPGASGAPTEYIGSMEEERQDVHNFLLNNMSNGGVLELMMRYLKAVGQRFLLPWPAGLISVVLEVYHCWRKHSIGLPSPLHRESSDQHLREMMMMSLVCMELQLEKWSQTKGKLVSPRKHAPGQCPEEGEQEFPGPHHQADLLLMALASNHRDLFGDQWWGYVVRVYWYKARYLTLQGEMDDALDSYDVCTGILKTKCQSGEGEEEENFTIVLPNLRVDATISLEEIDKKLKGLERCQSLEEIQRLYECGDHAAVVQLLQPTLSGGPGRTRPLEFISSAPERPTQLLLLQNSLLKQKDYRKCLECSEVALNEAVQQLNDALPACPSSKEEWVSTITKLLDGIDSCLSEDAQLLSNVSRPTNMPRLSNNLIQLIDSSMALPDDPKEPHFSSVLPWILLYHVIKHEEASSDCPMHRRMSVEDEEEDDQPMLPSSLMLLNTAHEYLGRRSWCCNSNGALLKFYVHVLEKEVLVSRAEDAHPYKEELEMALEQCFYCLYAYPSKKSKPRYLEEHSAPQVELLWSNALFLFDYFKPKTLPEFDSYKTSTVSADLANLLRRLSGIEPLSDVPTLTMDEVSDYIDGGGIKVPALPEGSPPAPPLVNEMYYLLADYHFKNKEQSKAIKFYMRDICVCPNRFDSWAGMALARASRIQDKLNSNELKSDGPIWKHSLAVLTCFKRALEIDASNLSLWIEYGTMSYALHSFASRQLKQWKSELPPDLVKQMEERRDSMLETAAKCFQGASGCEGDSDEEEWLIRYMLGKIAEKRRRPPKDYLLLYQQSAHYLHEEAARYPRKIHYHNPPDLAMEALELYFRTTATILKLLEEEEAREPPQQREKEKEEKKKEEELDYELFFSMLTVAAVGPFARGEEKSMPKPSEKDKTLSMNDEDSRSSSMGAGPASSSSSTTTAVAAAAVTATANTTSVTTTTFTSAPPAASLPPATPLPSSTQGLTSPPYTATPVDHDYAKRKSQRQSQEQRQQQQRQQQQQQGDGTVPVLTPLWVWEMVQSQCSPLFGFGRWYIPSPHPSLGTGRWYSPSPHPSLGLGDGTVPVLTPLWV</sequence>
<keyword evidence="13" id="KW-1185">Reference proteome</keyword>
<evidence type="ECO:0000256" key="8">
    <source>
        <dbReference type="ARBA" id="ARBA00078627"/>
    </source>
</evidence>
<dbReference type="EMBL" id="JBHFQA010000010">
    <property type="protein sequence ID" value="KAL2092683.1"/>
    <property type="molecule type" value="Genomic_DNA"/>
</dbReference>
<feature type="compositionally biased region" description="Polar residues" evidence="11">
    <location>
        <begin position="331"/>
        <end position="347"/>
    </location>
</feature>
<proteinExistence type="predicted"/>
<protein>
    <recommendedName>
        <fullName evidence="7">Calcineurin-binding protein cabin-1</fullName>
    </recommendedName>
    <alternativeName>
        <fullName evidence="8">Calcineurin inhibitor</fullName>
    </alternativeName>
</protein>
<dbReference type="InterPro" id="IPR011990">
    <property type="entry name" value="TPR-like_helical_dom_sf"/>
</dbReference>
<keyword evidence="6" id="KW-0539">Nucleus</keyword>
<dbReference type="Proteomes" id="UP001591681">
    <property type="component" value="Unassembled WGS sequence"/>
</dbReference>
<keyword evidence="3" id="KW-0677">Repeat</keyword>
<dbReference type="PROSITE" id="PS50005">
    <property type="entry name" value="TPR"/>
    <property type="match status" value="1"/>
</dbReference>